<dbReference type="InterPro" id="IPR000073">
    <property type="entry name" value="AB_hydrolase_1"/>
</dbReference>
<dbReference type="InterPro" id="IPR029058">
    <property type="entry name" value="AB_hydrolase_fold"/>
</dbReference>
<dbReference type="AlphaFoldDB" id="A0A850ETD4"/>
<dbReference type="Pfam" id="PF00561">
    <property type="entry name" value="Abhydrolase_1"/>
    <property type="match status" value="1"/>
</dbReference>
<dbReference type="EMBL" id="JABWCS010000216">
    <property type="protein sequence ID" value="NUU62767.1"/>
    <property type="molecule type" value="Genomic_DNA"/>
</dbReference>
<protein>
    <submittedName>
        <fullName evidence="2">Alpha/beta hydrolase</fullName>
    </submittedName>
</protein>
<organism evidence="2 3">
    <name type="scientific">Paenibacillus agri</name>
    <dbReference type="NCBI Taxonomy" id="2744309"/>
    <lineage>
        <taxon>Bacteria</taxon>
        <taxon>Bacillati</taxon>
        <taxon>Bacillota</taxon>
        <taxon>Bacilli</taxon>
        <taxon>Bacillales</taxon>
        <taxon>Paenibacillaceae</taxon>
        <taxon>Paenibacillus</taxon>
    </lineage>
</organism>
<evidence type="ECO:0000259" key="1">
    <source>
        <dbReference type="Pfam" id="PF00561"/>
    </source>
</evidence>
<keyword evidence="3" id="KW-1185">Reference proteome</keyword>
<dbReference type="GO" id="GO:0016787">
    <property type="term" value="F:hydrolase activity"/>
    <property type="evidence" value="ECO:0007669"/>
    <property type="project" value="UniProtKB-KW"/>
</dbReference>
<feature type="domain" description="AB hydrolase-1" evidence="1">
    <location>
        <begin position="86"/>
        <end position="178"/>
    </location>
</feature>
<evidence type="ECO:0000313" key="3">
    <source>
        <dbReference type="Proteomes" id="UP000564806"/>
    </source>
</evidence>
<sequence length="294" mass="33233">MLKQLTLAAIGLLIAGTVAIYLNHLYQLREESRLFAGEGQRVRVNDHELNVYNEGSGEDTYVFMAGSGTASPMYELKGLYSKFSADHKIAVIEKAGYGYSEIAGDDRDLDKILEESREALHRSGSKPPYILVPHSLSGLEAIYWAQKYPDEIKAIIGLDIGLPEEYVEYPLGRLDKLFMRGMNVMTRLGFQKFKAISYKQVFNEDMMRELLNAATNAGRSLKLPLPKGTPILFLSAYTEENQDSKYTLQKEEHYQVIAGQLDAAEVVRVKGKHSLYLYAPDEIFQLAEKFMDRL</sequence>
<dbReference type="Proteomes" id="UP000564806">
    <property type="component" value="Unassembled WGS sequence"/>
</dbReference>
<keyword evidence="2" id="KW-0378">Hydrolase</keyword>
<reference evidence="2" key="1">
    <citation type="submission" date="2020-06" db="EMBL/GenBank/DDBJ databases">
        <title>Paenibacillus sp. nov., isolated from soil.</title>
        <authorList>
            <person name="Seo Y.L."/>
        </authorList>
    </citation>
    <scope>NUCLEOTIDE SEQUENCE [LARGE SCALE GENOMIC DNA]</scope>
    <source>
        <strain evidence="2">JW14</strain>
    </source>
</reference>
<gene>
    <name evidence="2" type="ORF">HPT30_20685</name>
</gene>
<dbReference type="Gene3D" id="3.40.50.1820">
    <property type="entry name" value="alpha/beta hydrolase"/>
    <property type="match status" value="1"/>
</dbReference>
<evidence type="ECO:0000313" key="2">
    <source>
        <dbReference type="EMBL" id="NUU62767.1"/>
    </source>
</evidence>
<name>A0A850ETD4_9BACL</name>
<comment type="caution">
    <text evidence="2">The sequence shown here is derived from an EMBL/GenBank/DDBJ whole genome shotgun (WGS) entry which is preliminary data.</text>
</comment>
<proteinExistence type="predicted"/>
<accession>A0A850ETD4</accession>
<dbReference type="SUPFAM" id="SSF53474">
    <property type="entry name" value="alpha/beta-Hydrolases"/>
    <property type="match status" value="1"/>
</dbReference>